<evidence type="ECO:0000259" key="5">
    <source>
        <dbReference type="PROSITE" id="PS50104"/>
    </source>
</evidence>
<dbReference type="InterPro" id="IPR027417">
    <property type="entry name" value="P-loop_NTPase"/>
</dbReference>
<dbReference type="Pfam" id="PF00400">
    <property type="entry name" value="WD40"/>
    <property type="match status" value="7"/>
</dbReference>
<dbReference type="EMBL" id="CAADEY010000038">
    <property type="protein sequence ID" value="VFJ53077.1"/>
    <property type="molecule type" value="Genomic_DNA"/>
</dbReference>
<dbReference type="InterPro" id="IPR015943">
    <property type="entry name" value="WD40/YVTN_repeat-like_dom_sf"/>
</dbReference>
<evidence type="ECO:0000256" key="1">
    <source>
        <dbReference type="ARBA" id="ARBA00022574"/>
    </source>
</evidence>
<dbReference type="InterPro" id="IPR035897">
    <property type="entry name" value="Toll_tir_struct_dom_sf"/>
</dbReference>
<dbReference type="InterPro" id="IPR025375">
    <property type="entry name" value="DUF4365"/>
</dbReference>
<reference evidence="6" key="1">
    <citation type="submission" date="2019-02" db="EMBL/GenBank/DDBJ databases">
        <authorList>
            <person name="Gruber-Vodicka R. H."/>
            <person name="Seah K. B. B."/>
        </authorList>
    </citation>
    <scope>NUCLEOTIDE SEQUENCE</scope>
    <source>
        <strain evidence="6">BECK_DK161</strain>
    </source>
</reference>
<dbReference type="InterPro" id="IPR019775">
    <property type="entry name" value="WD40_repeat_CS"/>
</dbReference>
<dbReference type="InterPro" id="IPR001806">
    <property type="entry name" value="Small_GTPase"/>
</dbReference>
<dbReference type="InterPro" id="IPR036322">
    <property type="entry name" value="WD40_repeat_dom_sf"/>
</dbReference>
<dbReference type="InterPro" id="IPR001680">
    <property type="entry name" value="WD40_rpt"/>
</dbReference>
<feature type="compositionally biased region" description="Low complexity" evidence="4">
    <location>
        <begin position="243"/>
        <end position="254"/>
    </location>
</feature>
<dbReference type="SUPFAM" id="SSF50978">
    <property type="entry name" value="WD40 repeat-like"/>
    <property type="match status" value="1"/>
</dbReference>
<sequence length="1324" mass="145143">MPNTDSPQQFTHDVFLSHNARDKPRVRRLAEQLRDAGLIVWFDEWNILPGEDIFLAVEKGLEQSRVLLLCLSPAALGSDWVKLERGTVLFRDPANTGRRFIPLLLEDCDPPDTLKRYKYLDLRPGDKQKEAEAFAALLMALGKGGNDGAAAGKEAATGAGAREEDSGRVAMAQPERTARAVGVRATPPPQPTETGGPWSQTEEGSENAIPGDSASAGPLPQGTLRPPAAARHAPARPDTPVPAAGSEEAAASQQLSVERERILTGHEKWVWSVAVGPDGQWAVSGSGHPIDEDQDNTVRIWNLKTGGCRTVLTGHRSPVMAVAITPDGGEILSGSWDGAIRRWEAASGEPIADWPAHQGFVLSLAVLAGGGRLLSGGRDGSVKLWDLETKECLMPLSGHTGAVYSVAVTADGRRALSASWDKTLRLWELKTGACLAVLAGHSERVNSVQMTADGRFAVSGSSDKTVRLWDLGARRCLGVLEGHQSSIHSVALSPDGRRIASTGFTDRTVRLWDRASGRCLRVIEHEGRARPLSVAFGPDGKRLLVGTANSTIYLYRLGAGPVGDAAAAPPEASRRYVNAKVVLLGEGAVGKTSLAHRLVADEYVIRDRTHGMNVWRLGLAAGGREDGGPERAALESGAPRGGPREESAGGEDGAPGGSAPKQAGGEHGAPDEREALLWDLAGQEDYRLIHRLFLGQTALALLLINPQNDDPFREAGDWLKALETARNLEDPTAGEKVGRGMPVTEANRIDQGAGADTPRLLVFSQIDVGGLKVSDAKVQEFRDQYGFADWIATSAKTGQNCSDGGNGGAPSRLKQLIANHIPWDTLPWTATPERLLRLKNAVMEMRDEADIRLLRFAELKQRLSQALPGEAPDDQEMRTAVTLLANHGLVRVLSFGDLVLLRPDLISGYSAAIIRAARAHSDEIGCVAERDIFAPDFDFTGIADRLNRPDEELLLRAVVRELLDHSLCIAEDTADGRQLVFPSQYRREKPLPWQPAVFVSYTFRGEWQTVWTTLVVRLWYGNEFTHRELWRNAAEFASSRGHLLGLQIDNRQGEGEAVISLFFDPETPDELKVIFIEYLHRHLEKYAVDVTRDRRYVCRCGKAVTDMAAVRGRLAAGKGFITCQACDEKVPLQDLIEQRLRSDPVARRILAMEEAATRTLDNQAREQRLLGHMMAVCNEANQIFRQVQMFDYGIDGEVEFKDDNGEPSGKRIYLQLKSGDSHLRTRKGDGKEVFDVKKEWHLAYWQNQPVDVYLVIGQDNKHQEPGTPERGRGEHGKDGRGIVRWMNVSRYLKEREDKDSRQIVFDGEEVTLGAIWRVRDGMGF</sequence>
<evidence type="ECO:0000256" key="4">
    <source>
        <dbReference type="SAM" id="MobiDB-lite"/>
    </source>
</evidence>
<evidence type="ECO:0000256" key="3">
    <source>
        <dbReference type="PROSITE-ProRule" id="PRU00221"/>
    </source>
</evidence>
<dbReference type="PRINTS" id="PR00449">
    <property type="entry name" value="RASTRNSFRMNG"/>
</dbReference>
<accession>A0A450SIC0</accession>
<dbReference type="PROSITE" id="PS50082">
    <property type="entry name" value="WD_REPEATS_2"/>
    <property type="match status" value="5"/>
</dbReference>
<dbReference type="PRINTS" id="PR00320">
    <property type="entry name" value="GPROTEINBRPT"/>
</dbReference>
<feature type="region of interest" description="Disordered" evidence="4">
    <location>
        <begin position="625"/>
        <end position="669"/>
    </location>
</feature>
<evidence type="ECO:0000313" key="6">
    <source>
        <dbReference type="EMBL" id="VFJ53077.1"/>
    </source>
</evidence>
<proteinExistence type="predicted"/>
<dbReference type="CDD" id="cd00200">
    <property type="entry name" value="WD40"/>
    <property type="match status" value="1"/>
</dbReference>
<dbReference type="SUPFAM" id="SSF52540">
    <property type="entry name" value="P-loop containing nucleoside triphosphate hydrolases"/>
    <property type="match status" value="1"/>
</dbReference>
<dbReference type="GO" id="GO:0007165">
    <property type="term" value="P:signal transduction"/>
    <property type="evidence" value="ECO:0007669"/>
    <property type="project" value="InterPro"/>
</dbReference>
<gene>
    <name evidence="6" type="ORF">BECKDK2373C_GA0170839_103836</name>
</gene>
<dbReference type="Gene3D" id="3.40.50.10140">
    <property type="entry name" value="Toll/interleukin-1 receptor homology (TIR) domain"/>
    <property type="match status" value="1"/>
</dbReference>
<feature type="region of interest" description="Disordered" evidence="4">
    <location>
        <begin position="147"/>
        <end position="255"/>
    </location>
</feature>
<dbReference type="InterPro" id="IPR020472">
    <property type="entry name" value="WD40_PAC1"/>
</dbReference>
<dbReference type="Gene3D" id="3.40.50.300">
    <property type="entry name" value="P-loop containing nucleotide triphosphate hydrolases"/>
    <property type="match status" value="1"/>
</dbReference>
<dbReference type="SUPFAM" id="SSF52200">
    <property type="entry name" value="Toll/Interleukin receptor TIR domain"/>
    <property type="match status" value="1"/>
</dbReference>
<dbReference type="SMART" id="SM00255">
    <property type="entry name" value="TIR"/>
    <property type="match status" value="1"/>
</dbReference>
<dbReference type="Pfam" id="PF13676">
    <property type="entry name" value="TIR_2"/>
    <property type="match status" value="1"/>
</dbReference>
<keyword evidence="1 3" id="KW-0853">WD repeat</keyword>
<dbReference type="Pfam" id="PF00071">
    <property type="entry name" value="Ras"/>
    <property type="match status" value="1"/>
</dbReference>
<dbReference type="PROSITE" id="PS50104">
    <property type="entry name" value="TIR"/>
    <property type="match status" value="1"/>
</dbReference>
<feature type="repeat" description="WD" evidence="3">
    <location>
        <begin position="480"/>
        <end position="522"/>
    </location>
</feature>
<dbReference type="GO" id="GO:0003924">
    <property type="term" value="F:GTPase activity"/>
    <property type="evidence" value="ECO:0007669"/>
    <property type="project" value="InterPro"/>
</dbReference>
<evidence type="ECO:0000256" key="2">
    <source>
        <dbReference type="ARBA" id="ARBA00022737"/>
    </source>
</evidence>
<organism evidence="6">
    <name type="scientific">Candidatus Kentrum sp. DK</name>
    <dbReference type="NCBI Taxonomy" id="2126562"/>
    <lineage>
        <taxon>Bacteria</taxon>
        <taxon>Pseudomonadati</taxon>
        <taxon>Pseudomonadota</taxon>
        <taxon>Gammaproteobacteria</taxon>
        <taxon>Candidatus Kentrum</taxon>
    </lineage>
</organism>
<feature type="repeat" description="WD" evidence="3">
    <location>
        <begin position="396"/>
        <end position="437"/>
    </location>
</feature>
<dbReference type="InterPro" id="IPR000157">
    <property type="entry name" value="TIR_dom"/>
</dbReference>
<dbReference type="PANTHER" id="PTHR22847">
    <property type="entry name" value="WD40 REPEAT PROTEIN"/>
    <property type="match status" value="1"/>
</dbReference>
<name>A0A450SIC0_9GAMM</name>
<dbReference type="PROSITE" id="PS00678">
    <property type="entry name" value="WD_REPEATS_1"/>
    <property type="match status" value="3"/>
</dbReference>
<feature type="repeat" description="WD" evidence="3">
    <location>
        <begin position="312"/>
        <end position="353"/>
    </location>
</feature>
<feature type="repeat" description="WD" evidence="3">
    <location>
        <begin position="354"/>
        <end position="395"/>
    </location>
</feature>
<dbReference type="SMART" id="SM00320">
    <property type="entry name" value="WD40"/>
    <property type="match status" value="7"/>
</dbReference>
<dbReference type="PANTHER" id="PTHR22847:SF637">
    <property type="entry name" value="WD REPEAT DOMAIN 5B"/>
    <property type="match status" value="1"/>
</dbReference>
<feature type="region of interest" description="Disordered" evidence="4">
    <location>
        <begin position="1260"/>
        <end position="1279"/>
    </location>
</feature>
<protein>
    <submittedName>
        <fullName evidence="6">WD domain-containing protein, G-beta repeat-containing protein</fullName>
    </submittedName>
</protein>
<dbReference type="PROSITE" id="PS50294">
    <property type="entry name" value="WD_REPEATS_REGION"/>
    <property type="match status" value="5"/>
</dbReference>
<feature type="repeat" description="WD" evidence="3">
    <location>
        <begin position="438"/>
        <end position="479"/>
    </location>
</feature>
<feature type="domain" description="TIR" evidence="5">
    <location>
        <begin position="10"/>
        <end position="141"/>
    </location>
</feature>
<dbReference type="Gene3D" id="2.130.10.10">
    <property type="entry name" value="YVTN repeat-like/Quinoprotein amine dehydrogenase"/>
    <property type="match status" value="2"/>
</dbReference>
<dbReference type="GO" id="GO:0005525">
    <property type="term" value="F:GTP binding"/>
    <property type="evidence" value="ECO:0007669"/>
    <property type="project" value="InterPro"/>
</dbReference>
<feature type="compositionally biased region" description="Low complexity" evidence="4">
    <location>
        <begin position="148"/>
        <end position="160"/>
    </location>
</feature>
<dbReference type="Pfam" id="PF14280">
    <property type="entry name" value="DUF4365"/>
    <property type="match status" value="1"/>
</dbReference>
<keyword evidence="2" id="KW-0677">Repeat</keyword>